<evidence type="ECO:0000313" key="1">
    <source>
        <dbReference type="EMBL" id="QYX32565.1"/>
    </source>
</evidence>
<name>A0ABX8X1I2_9CYAN</name>
<accession>A0ABX8X1I2</accession>
<evidence type="ECO:0000313" key="2">
    <source>
        <dbReference type="Proteomes" id="UP000826540"/>
    </source>
</evidence>
<dbReference type="Proteomes" id="UP000826540">
    <property type="component" value="Chromosome"/>
</dbReference>
<gene>
    <name evidence="1" type="ORF">K2F26_04030</name>
</gene>
<reference evidence="1 2" key="1">
    <citation type="journal article" date="2022" name="J. Am. Chem. Soc.">
        <title>Biosynthesis of Guanitoxin Enables Global Environmental Detection in Freshwater Cyanobacteria.</title>
        <authorList>
            <person name="Lima S.T."/>
            <person name="Fallon T.R."/>
            <person name="Cordoza J.L."/>
            <person name="Chekan J.R."/>
            <person name="Delbaje E."/>
            <person name="Hopiavuori A.R."/>
            <person name="Alvarenga D.O."/>
            <person name="Wood S.M."/>
            <person name="Luhavaya H."/>
            <person name="Baumgartner J.T."/>
            <person name="Dorr F.A."/>
            <person name="Etchegaray A."/>
            <person name="Pinto E."/>
            <person name="McKinnie S.M.K."/>
            <person name="Fiore M.F."/>
            <person name="Moore B.S."/>
        </authorList>
    </citation>
    <scope>NUCLEOTIDE SEQUENCE [LARGE SCALE GENOMIC DNA]</scope>
    <source>
        <strain evidence="1 2">ITEP-024</strain>
    </source>
</reference>
<organism evidence="1 2">
    <name type="scientific">Sphaerospermopsis torques-reginae ITEP-024</name>
    <dbReference type="NCBI Taxonomy" id="984208"/>
    <lineage>
        <taxon>Bacteria</taxon>
        <taxon>Bacillati</taxon>
        <taxon>Cyanobacteriota</taxon>
        <taxon>Cyanophyceae</taxon>
        <taxon>Nostocales</taxon>
        <taxon>Aphanizomenonaceae</taxon>
        <taxon>Sphaerospermopsis</taxon>
        <taxon>Sphaerospermopsis torques-reginae</taxon>
    </lineage>
</organism>
<keyword evidence="2" id="KW-1185">Reference proteome</keyword>
<protein>
    <submittedName>
        <fullName evidence="1">Uncharacterized protein</fullName>
    </submittedName>
</protein>
<sequence>MTRNTHNNRVTMLSPILIGDKNSLQVLLLDSRRNYEWIQNAYGHCTQCSCPGFLGSGYTCTRGGCDHHYDEHY</sequence>
<proteinExistence type="predicted"/>
<dbReference type="EMBL" id="CP080598">
    <property type="protein sequence ID" value="QYX32565.1"/>
    <property type="molecule type" value="Genomic_DNA"/>
</dbReference>
<dbReference type="RefSeq" id="WP_220610448.1">
    <property type="nucleotide sequence ID" value="NZ_CP080598.1"/>
</dbReference>